<evidence type="ECO:0000256" key="4">
    <source>
        <dbReference type="ARBA" id="ARBA00012483"/>
    </source>
</evidence>
<protein>
    <recommendedName>
        <fullName evidence="4">RING-type E3 ubiquitin transferase</fullName>
        <ecNumber evidence="4">2.3.2.27</ecNumber>
    </recommendedName>
</protein>
<evidence type="ECO:0000313" key="19">
    <source>
        <dbReference type="RefSeq" id="XP_030535676.1"/>
    </source>
</evidence>
<evidence type="ECO:0000256" key="3">
    <source>
        <dbReference type="ARBA" id="ARBA00004906"/>
    </source>
</evidence>
<reference evidence="19" key="1">
    <citation type="submission" date="2025-08" db="UniProtKB">
        <authorList>
            <consortium name="RefSeq"/>
        </authorList>
    </citation>
    <scope>IDENTIFICATION</scope>
    <source>
        <tissue evidence="19">Leaf</tissue>
    </source>
</reference>
<dbReference type="Gene3D" id="3.30.40.10">
    <property type="entry name" value="Zinc/RING finger domain, C3HC4 (zinc finger)"/>
    <property type="match status" value="1"/>
</dbReference>
<gene>
    <name evidence="19" type="primary">LOC115744574</name>
</gene>
<dbReference type="GeneID" id="115744574"/>
<dbReference type="CDD" id="cd16461">
    <property type="entry name" value="RING-H2_EL5-like"/>
    <property type="match status" value="1"/>
</dbReference>
<evidence type="ECO:0000256" key="5">
    <source>
        <dbReference type="ARBA" id="ARBA00022679"/>
    </source>
</evidence>
<dbReference type="EC" id="2.3.2.27" evidence="4"/>
<dbReference type="PROSITE" id="PS50089">
    <property type="entry name" value="ZF_RING_2"/>
    <property type="match status" value="1"/>
</dbReference>
<comment type="pathway">
    <text evidence="3">Protein modification; protein ubiquitination.</text>
</comment>
<evidence type="ECO:0000256" key="2">
    <source>
        <dbReference type="ARBA" id="ARBA00004167"/>
    </source>
</evidence>
<name>A0A8B8PLJ8_9MYRT</name>
<dbReference type="GO" id="GO:0061630">
    <property type="term" value="F:ubiquitin protein ligase activity"/>
    <property type="evidence" value="ECO:0007669"/>
    <property type="project" value="UniProtKB-EC"/>
</dbReference>
<dbReference type="GO" id="GO:0016020">
    <property type="term" value="C:membrane"/>
    <property type="evidence" value="ECO:0007669"/>
    <property type="project" value="UniProtKB-SubCell"/>
</dbReference>
<organism evidence="18 19">
    <name type="scientific">Rhodamnia argentea</name>
    <dbReference type="NCBI Taxonomy" id="178133"/>
    <lineage>
        <taxon>Eukaryota</taxon>
        <taxon>Viridiplantae</taxon>
        <taxon>Streptophyta</taxon>
        <taxon>Embryophyta</taxon>
        <taxon>Tracheophyta</taxon>
        <taxon>Spermatophyta</taxon>
        <taxon>Magnoliopsida</taxon>
        <taxon>eudicotyledons</taxon>
        <taxon>Gunneridae</taxon>
        <taxon>Pentapetalae</taxon>
        <taxon>rosids</taxon>
        <taxon>malvids</taxon>
        <taxon>Myrtales</taxon>
        <taxon>Myrtaceae</taxon>
        <taxon>Myrtoideae</taxon>
        <taxon>Myrteae</taxon>
        <taxon>Australasian group</taxon>
        <taxon>Rhodamnia</taxon>
    </lineage>
</organism>
<dbReference type="AlphaFoldDB" id="A0A8B8PLJ8"/>
<keyword evidence="12 16" id="KW-0472">Membrane</keyword>
<evidence type="ECO:0000256" key="16">
    <source>
        <dbReference type="SAM" id="Phobius"/>
    </source>
</evidence>
<comment type="similarity">
    <text evidence="13">Belongs to the RING-type zinc finger family. ATL subfamily.</text>
</comment>
<evidence type="ECO:0000256" key="9">
    <source>
        <dbReference type="ARBA" id="ARBA00022786"/>
    </source>
</evidence>
<dbReference type="Pfam" id="PF13639">
    <property type="entry name" value="zf-RING_2"/>
    <property type="match status" value="1"/>
</dbReference>
<evidence type="ECO:0000256" key="10">
    <source>
        <dbReference type="ARBA" id="ARBA00022833"/>
    </source>
</evidence>
<dbReference type="SUPFAM" id="SSF57850">
    <property type="entry name" value="RING/U-box"/>
    <property type="match status" value="1"/>
</dbReference>
<dbReference type="Proteomes" id="UP000827889">
    <property type="component" value="Chromosome 4"/>
</dbReference>
<accession>A0A8B8PLJ8</accession>
<evidence type="ECO:0000256" key="11">
    <source>
        <dbReference type="ARBA" id="ARBA00022989"/>
    </source>
</evidence>
<keyword evidence="9" id="KW-0833">Ubl conjugation pathway</keyword>
<keyword evidence="5" id="KW-0808">Transferase</keyword>
<dbReference type="GO" id="GO:0008270">
    <property type="term" value="F:zinc ion binding"/>
    <property type="evidence" value="ECO:0007669"/>
    <property type="project" value="UniProtKB-KW"/>
</dbReference>
<dbReference type="InterPro" id="IPR013083">
    <property type="entry name" value="Znf_RING/FYVE/PHD"/>
</dbReference>
<evidence type="ECO:0000313" key="18">
    <source>
        <dbReference type="Proteomes" id="UP000827889"/>
    </source>
</evidence>
<keyword evidence="11 16" id="KW-1133">Transmembrane helix</keyword>
<evidence type="ECO:0000256" key="14">
    <source>
        <dbReference type="PROSITE-ProRule" id="PRU00175"/>
    </source>
</evidence>
<evidence type="ECO:0000259" key="17">
    <source>
        <dbReference type="PROSITE" id="PS50089"/>
    </source>
</evidence>
<dbReference type="SMART" id="SM00184">
    <property type="entry name" value="RING"/>
    <property type="match status" value="1"/>
</dbReference>
<dbReference type="PANTHER" id="PTHR45768:SF10">
    <property type="entry name" value="RING-H2 FINGER PROTEIN ATL13-RELATED"/>
    <property type="match status" value="1"/>
</dbReference>
<keyword evidence="18" id="KW-1185">Reference proteome</keyword>
<feature type="region of interest" description="Disordered" evidence="15">
    <location>
        <begin position="337"/>
        <end position="389"/>
    </location>
</feature>
<proteinExistence type="inferred from homology"/>
<evidence type="ECO:0000256" key="6">
    <source>
        <dbReference type="ARBA" id="ARBA00022692"/>
    </source>
</evidence>
<evidence type="ECO:0000256" key="12">
    <source>
        <dbReference type="ARBA" id="ARBA00023136"/>
    </source>
</evidence>
<keyword evidence="8 14" id="KW-0863">Zinc-finger</keyword>
<keyword evidence="6 16" id="KW-0812">Transmembrane</keyword>
<feature type="domain" description="RING-type" evidence="17">
    <location>
        <begin position="109"/>
        <end position="151"/>
    </location>
</feature>
<feature type="compositionally biased region" description="Polar residues" evidence="15">
    <location>
        <begin position="377"/>
        <end position="389"/>
    </location>
</feature>
<feature type="transmembrane region" description="Helical" evidence="16">
    <location>
        <begin position="28"/>
        <end position="48"/>
    </location>
</feature>
<evidence type="ECO:0000256" key="7">
    <source>
        <dbReference type="ARBA" id="ARBA00022723"/>
    </source>
</evidence>
<evidence type="ECO:0000256" key="8">
    <source>
        <dbReference type="ARBA" id="ARBA00022771"/>
    </source>
</evidence>
<dbReference type="RefSeq" id="XP_030535676.1">
    <property type="nucleotide sequence ID" value="XM_030679816.2"/>
</dbReference>
<evidence type="ECO:0000256" key="1">
    <source>
        <dbReference type="ARBA" id="ARBA00000900"/>
    </source>
</evidence>
<evidence type="ECO:0000256" key="15">
    <source>
        <dbReference type="SAM" id="MobiDB-lite"/>
    </source>
</evidence>
<dbReference type="PANTHER" id="PTHR45768">
    <property type="entry name" value="E3 UBIQUITIN-PROTEIN LIGASE RNF13-LIKE"/>
    <property type="match status" value="1"/>
</dbReference>
<comment type="subcellular location">
    <subcellularLocation>
        <location evidence="2">Membrane</location>
        <topology evidence="2">Single-pass membrane protein</topology>
    </subcellularLocation>
</comment>
<dbReference type="KEGG" id="rarg:115744574"/>
<feature type="compositionally biased region" description="Basic and acidic residues" evidence="15">
    <location>
        <begin position="342"/>
        <end position="359"/>
    </location>
</feature>
<dbReference type="FunFam" id="3.30.40.10:FF:000187">
    <property type="entry name" value="E3 ubiquitin-protein ligase ATL6"/>
    <property type="match status" value="1"/>
</dbReference>
<dbReference type="OrthoDB" id="8062037at2759"/>
<dbReference type="InterPro" id="IPR001841">
    <property type="entry name" value="Znf_RING"/>
</dbReference>
<keyword evidence="10" id="KW-0862">Zinc</keyword>
<keyword evidence="7" id="KW-0479">Metal-binding</keyword>
<evidence type="ECO:0000256" key="13">
    <source>
        <dbReference type="ARBA" id="ARBA00024209"/>
    </source>
</evidence>
<sequence length="475" mass="52089">MENNLLSPPPVVHSGVFTLINKVSPTTLLIIIILSIVFFVSGLLHLLIRILLRPPHREVEEAESVTPFQGQLQQLFHLHDCGLDQSVIDNLPVFHYKAIIGLKVDPFDCAVCLCEFGPEDKLRLLPKCSHAFHMECIDTWLLSHSTCPLCRDSLWPDYDFTPNNACSQSFLLVLESGSESSREIVAADRSCDLARTSLAARSDSHFSFDGETKFGSSLVDLLSKSREFGARDAATQTEVVDSGERVVSIRLGKFRNVDGGESSSTSATNNTLGSRRCFSMGSYEYVTDESSTLLVAVRTPSKKQPSRKPALPLRPGHRLAMSVCSCESRRHFDGFDATKSGEFGDSRRDTATGRNKRESFSISRIWARGKKEKPNSRGETSAQPASLQIPNNRAIMSGEAKGKLNGDNCSRASTELELGCSGNLGSEFGCDQDSKRMSLDAQTNLPSFTRRTLLWLVGLGAPQSKVVHASSSPQV</sequence>
<comment type="catalytic activity">
    <reaction evidence="1">
        <text>S-ubiquitinyl-[E2 ubiquitin-conjugating enzyme]-L-cysteine + [acceptor protein]-L-lysine = [E2 ubiquitin-conjugating enzyme]-L-cysteine + N(6)-ubiquitinyl-[acceptor protein]-L-lysine.</text>
        <dbReference type="EC" id="2.3.2.27"/>
    </reaction>
</comment>